<evidence type="ECO:0000256" key="5">
    <source>
        <dbReference type="ARBA" id="ARBA00022598"/>
    </source>
</evidence>
<dbReference type="GO" id="GO:0005524">
    <property type="term" value="F:ATP binding"/>
    <property type="evidence" value="ECO:0007669"/>
    <property type="project" value="UniProtKB-KW"/>
</dbReference>
<comment type="cofactor">
    <cofactor evidence="1 11">
        <name>Mg(2+)</name>
        <dbReference type="ChEBI" id="CHEBI:18420"/>
    </cofactor>
</comment>
<dbReference type="EMBL" id="LSBA01000006">
    <property type="protein sequence ID" value="KXZ21843.1"/>
    <property type="molecule type" value="Genomic_DNA"/>
</dbReference>
<comment type="subunit">
    <text evidence="3 11">Homodimer.</text>
</comment>
<dbReference type="NCBIfam" id="NF002360">
    <property type="entry name" value="PRK01322.1"/>
    <property type="match status" value="1"/>
</dbReference>
<dbReference type="UniPathway" id="UPA00999">
    <property type="reaction ID" value="UER00351"/>
</dbReference>
<evidence type="ECO:0000256" key="2">
    <source>
        <dbReference type="ARBA" id="ARBA00005075"/>
    </source>
</evidence>
<name>A0A150FBS9_9BACI</name>
<comment type="similarity">
    <text evidence="11">Belongs to the BioW family.</text>
</comment>
<evidence type="ECO:0000256" key="7">
    <source>
        <dbReference type="ARBA" id="ARBA00022756"/>
    </source>
</evidence>
<dbReference type="Proteomes" id="UP000075430">
    <property type="component" value="Unassembled WGS sequence"/>
</dbReference>
<evidence type="ECO:0000313" key="12">
    <source>
        <dbReference type="EMBL" id="KXZ21843.1"/>
    </source>
</evidence>
<dbReference type="STRING" id="1793963.AXI58_12980"/>
<evidence type="ECO:0000256" key="1">
    <source>
        <dbReference type="ARBA" id="ARBA00001946"/>
    </source>
</evidence>
<keyword evidence="7 11" id="KW-0093">Biotin biosynthesis</keyword>
<accession>A0A150FBS9</accession>
<keyword evidence="5 11" id="KW-0436">Ligase</keyword>
<evidence type="ECO:0000313" key="13">
    <source>
        <dbReference type="Proteomes" id="UP000075430"/>
    </source>
</evidence>
<dbReference type="GO" id="GO:0009102">
    <property type="term" value="P:biotin biosynthetic process"/>
    <property type="evidence" value="ECO:0007669"/>
    <property type="project" value="UniProtKB-UniRule"/>
</dbReference>
<comment type="caution">
    <text evidence="12">The sequence shown here is derived from an EMBL/GenBank/DDBJ whole genome shotgun (WGS) entry which is preliminary data.</text>
</comment>
<reference evidence="13" key="1">
    <citation type="submission" date="2016-02" db="EMBL/GenBank/DDBJ databases">
        <authorList>
            <person name="Dunlap C."/>
        </authorList>
    </citation>
    <scope>NUCLEOTIDE SEQUENCE [LARGE SCALE GENOMIC DNA]</scope>
    <source>
        <strain evidence="13">NRRL B-41092</strain>
    </source>
</reference>
<dbReference type="NCBIfam" id="TIGR01204">
    <property type="entry name" value="bioW"/>
    <property type="match status" value="1"/>
</dbReference>
<gene>
    <name evidence="11" type="primary">bioW</name>
    <name evidence="12" type="ORF">AXI58_12980</name>
</gene>
<dbReference type="OrthoDB" id="9792985at2"/>
<dbReference type="InterPro" id="IPR005499">
    <property type="entry name" value="BioW"/>
</dbReference>
<proteinExistence type="inferred from homology"/>
<evidence type="ECO:0000256" key="4">
    <source>
        <dbReference type="ARBA" id="ARBA00012984"/>
    </source>
</evidence>
<evidence type="ECO:0000256" key="8">
    <source>
        <dbReference type="ARBA" id="ARBA00022840"/>
    </source>
</evidence>
<evidence type="ECO:0000256" key="9">
    <source>
        <dbReference type="ARBA" id="ARBA00022842"/>
    </source>
</evidence>
<evidence type="ECO:0000256" key="3">
    <source>
        <dbReference type="ARBA" id="ARBA00011738"/>
    </source>
</evidence>
<comment type="catalytic activity">
    <reaction evidence="10 11">
        <text>heptanedioate + ATP + CoA = 6-carboxyhexanoyl-CoA + AMP + diphosphate</text>
        <dbReference type="Rhea" id="RHEA:14781"/>
        <dbReference type="ChEBI" id="CHEBI:30616"/>
        <dbReference type="ChEBI" id="CHEBI:33019"/>
        <dbReference type="ChEBI" id="CHEBI:36165"/>
        <dbReference type="ChEBI" id="CHEBI:57287"/>
        <dbReference type="ChEBI" id="CHEBI:57360"/>
        <dbReference type="ChEBI" id="CHEBI:456215"/>
        <dbReference type="EC" id="6.2.1.14"/>
    </reaction>
</comment>
<dbReference type="EC" id="6.2.1.14" evidence="4 11"/>
<keyword evidence="6 11" id="KW-0547">Nucleotide-binding</keyword>
<dbReference type="HAMAP" id="MF_00668">
    <property type="entry name" value="BioW"/>
    <property type="match status" value="1"/>
</dbReference>
<evidence type="ECO:0000256" key="6">
    <source>
        <dbReference type="ARBA" id="ARBA00022741"/>
    </source>
</evidence>
<dbReference type="Pfam" id="PF03744">
    <property type="entry name" value="BioW"/>
    <property type="match status" value="1"/>
</dbReference>
<evidence type="ECO:0000256" key="10">
    <source>
        <dbReference type="ARBA" id="ARBA00049553"/>
    </source>
</evidence>
<dbReference type="GO" id="GO:0000287">
    <property type="term" value="F:magnesium ion binding"/>
    <property type="evidence" value="ECO:0007669"/>
    <property type="project" value="UniProtKB-UniRule"/>
</dbReference>
<dbReference type="GO" id="GO:0042410">
    <property type="term" value="F:6-carboxyhexanoate-CoA ligase activity"/>
    <property type="evidence" value="ECO:0007669"/>
    <property type="project" value="UniProtKB-UniRule"/>
</dbReference>
<keyword evidence="9 11" id="KW-0460">Magnesium</keyword>
<evidence type="ECO:0000256" key="11">
    <source>
        <dbReference type="HAMAP-Rule" id="MF_00668"/>
    </source>
</evidence>
<organism evidence="12 13">
    <name type="scientific">Bacillus nakamurai</name>
    <dbReference type="NCBI Taxonomy" id="1793963"/>
    <lineage>
        <taxon>Bacteria</taxon>
        <taxon>Bacillati</taxon>
        <taxon>Bacillota</taxon>
        <taxon>Bacilli</taxon>
        <taxon>Bacillales</taxon>
        <taxon>Bacillaceae</taxon>
        <taxon>Bacillus</taxon>
    </lineage>
</organism>
<protein>
    <recommendedName>
        <fullName evidence="4 11">6-carboxyhexanoate--CoA ligase</fullName>
        <ecNumber evidence="4 11">6.2.1.14</ecNumber>
    </recommendedName>
    <alternativeName>
        <fullName evidence="11">Pimeloyl-CoA synthase</fullName>
    </alternativeName>
</protein>
<keyword evidence="8 11" id="KW-0067">ATP-binding</keyword>
<keyword evidence="13" id="KW-1185">Reference proteome</keyword>
<comment type="pathway">
    <text evidence="2 11">Metabolic intermediate metabolism; pimeloyl-CoA biosynthesis; pimeloyl-CoA from pimelate: step 1/1.</text>
</comment>
<dbReference type="RefSeq" id="WP_061521196.1">
    <property type="nucleotide sequence ID" value="NZ_JARLZY010000005.1"/>
</dbReference>
<comment type="function">
    <text evidence="11">Catalyzes the transformation of pimelate into pimeloyl-CoA with concomitant hydrolysis of ATP to AMP.</text>
</comment>
<dbReference type="AlphaFoldDB" id="A0A150FBS9"/>
<sequence>MLGEKYYSVRMRASQHGSHEKGGKHISGGERLITFSGLNQAVNDLLHKGLSHSRGTPDFMQIQFEGINEPIRSIHPLPVETNEVDTAEKGQALARELLKKADIPENMIDKAFLDIAAYSEVRGAVLFDIRSGKRIDDRNEKGVRVSRIDWPEPDFHQWASEHGMAANSRIKEALAIAAKVCEHPNIMAELCWSDDPDYITGYVAGKKMGYQRITKMKDAGDESGCRIFFVDGFIDTDSCINFLEKQPVLIQREEKR</sequence>